<keyword evidence="3" id="KW-1185">Reference proteome</keyword>
<sequence length="479" mass="52429">MPGGDGKGMSIIEIAPSTQGDLLDFGHESRGISFADPANILRVHDQNRRFFKTPPKMTRNEQERALATIMTEARKTPPRLRIIRPDCISWNQARREDSSESVCSDRTRGYLMTGSRAPIQKIQAESEVQNTPSATVQSCHDNPDLQKKHTAFQKMLQKLQRKNPQAPQVSQVHQVSQVSRKGFDAQSRQFKERSCISMPERQAHGNGSSDSGIGLYPNTNKREKQDSTDSGISIGSSAKQLNPRAREFLTRDQVTSLINEKLDKVNGRSVPAKASIGLVLPHKSIPAVPEKREAFEGKTASPSAFRGTASSNVSHSPFDRLFGFAPPSNLGFHANGPPLGPTVPSIIPQSGLGLNVESLATFGGAGGQGNLSNAKPAPPILNMSMTTALPFMNNFPVPLVMPTSSWGSVEGPRPLLCPVPKPRKPDTQDQQAYEAWIEWRKATEPGYAMECKNRQQRRTRRIQGAGFHSHVHAPAQTAS</sequence>
<dbReference type="Proteomes" id="UP000777438">
    <property type="component" value="Unassembled WGS sequence"/>
</dbReference>
<feature type="compositionally biased region" description="Low complexity" evidence="1">
    <location>
        <begin position="228"/>
        <end position="237"/>
    </location>
</feature>
<dbReference type="AlphaFoldDB" id="A0A9P8WLD2"/>
<reference evidence="2 3" key="1">
    <citation type="journal article" date="2021" name="Nat. Commun.">
        <title>Genetic determinants of endophytism in the Arabidopsis root mycobiome.</title>
        <authorList>
            <person name="Mesny F."/>
            <person name="Miyauchi S."/>
            <person name="Thiergart T."/>
            <person name="Pickel B."/>
            <person name="Atanasova L."/>
            <person name="Karlsson M."/>
            <person name="Huettel B."/>
            <person name="Barry K.W."/>
            <person name="Haridas S."/>
            <person name="Chen C."/>
            <person name="Bauer D."/>
            <person name="Andreopoulos W."/>
            <person name="Pangilinan J."/>
            <person name="LaButti K."/>
            <person name="Riley R."/>
            <person name="Lipzen A."/>
            <person name="Clum A."/>
            <person name="Drula E."/>
            <person name="Henrissat B."/>
            <person name="Kohler A."/>
            <person name="Grigoriev I.V."/>
            <person name="Martin F.M."/>
            <person name="Hacquard S."/>
        </authorList>
    </citation>
    <scope>NUCLEOTIDE SEQUENCE [LARGE SCALE GENOMIC DNA]</scope>
    <source>
        <strain evidence="2 3">MPI-CAGE-CH-0241</strain>
    </source>
</reference>
<comment type="caution">
    <text evidence="2">The sequence shown here is derived from an EMBL/GenBank/DDBJ whole genome shotgun (WGS) entry which is preliminary data.</text>
</comment>
<evidence type="ECO:0000313" key="3">
    <source>
        <dbReference type="Proteomes" id="UP000777438"/>
    </source>
</evidence>
<protein>
    <submittedName>
        <fullName evidence="2">Uncharacterized protein</fullName>
    </submittedName>
</protein>
<proteinExistence type="predicted"/>
<gene>
    <name evidence="2" type="ORF">B0T10DRAFT_554452</name>
</gene>
<feature type="region of interest" description="Disordered" evidence="1">
    <location>
        <begin position="160"/>
        <end position="247"/>
    </location>
</feature>
<evidence type="ECO:0000313" key="2">
    <source>
        <dbReference type="EMBL" id="KAH6899894.1"/>
    </source>
</evidence>
<accession>A0A9P8WLD2</accession>
<dbReference type="EMBL" id="JAGPYM010000001">
    <property type="protein sequence ID" value="KAH6899894.1"/>
    <property type="molecule type" value="Genomic_DNA"/>
</dbReference>
<feature type="region of interest" description="Disordered" evidence="1">
    <location>
        <begin position="449"/>
        <end position="479"/>
    </location>
</feature>
<organism evidence="2 3">
    <name type="scientific">Thelonectria olida</name>
    <dbReference type="NCBI Taxonomy" id="1576542"/>
    <lineage>
        <taxon>Eukaryota</taxon>
        <taxon>Fungi</taxon>
        <taxon>Dikarya</taxon>
        <taxon>Ascomycota</taxon>
        <taxon>Pezizomycotina</taxon>
        <taxon>Sordariomycetes</taxon>
        <taxon>Hypocreomycetidae</taxon>
        <taxon>Hypocreales</taxon>
        <taxon>Nectriaceae</taxon>
        <taxon>Thelonectria</taxon>
    </lineage>
</organism>
<name>A0A9P8WLD2_9HYPO</name>
<evidence type="ECO:0000256" key="1">
    <source>
        <dbReference type="SAM" id="MobiDB-lite"/>
    </source>
</evidence>
<dbReference type="OrthoDB" id="4755921at2759"/>
<feature type="compositionally biased region" description="Low complexity" evidence="1">
    <location>
        <begin position="168"/>
        <end position="179"/>
    </location>
</feature>